<reference evidence="2" key="1">
    <citation type="submission" date="2018-12" db="EMBL/GenBank/DDBJ databases">
        <title>Novel natural products biosynthetic potential of the class Ktedonobacteria.</title>
        <authorList>
            <person name="Zheng Y."/>
            <person name="Saitou A."/>
            <person name="Wang C.M."/>
            <person name="Toyoda A."/>
            <person name="Minakuchi Y."/>
            <person name="Sekiguchi Y."/>
            <person name="Ueda K."/>
            <person name="Takano H."/>
            <person name="Sakai Y."/>
            <person name="Yokota A."/>
            <person name="Yabe S."/>
        </authorList>
    </citation>
    <scope>NUCLEOTIDE SEQUENCE</scope>
    <source>
        <strain evidence="2">A3-2</strain>
    </source>
</reference>
<dbReference type="InterPro" id="IPR006141">
    <property type="entry name" value="Intein_N"/>
</dbReference>
<sequence length="92" mass="10234">MHEEPLQLIPNDLRAAVEKEVGLYSEGTGRPRCRYMRDNEYGGRIEDVPVQRVAFSEKDRVGLGTFTPADPKCVTGDTLVLTGEGLRAIEEI</sequence>
<dbReference type="EMBL" id="AP019377">
    <property type="protein sequence ID" value="BBH92952.1"/>
    <property type="molecule type" value="Genomic_DNA"/>
</dbReference>
<proteinExistence type="predicted"/>
<dbReference type="AlphaFoldDB" id="A0A455T167"/>
<protein>
    <recommendedName>
        <fullName evidence="1">PrkA AAA domain-containing protein</fullName>
    </recommendedName>
</protein>
<dbReference type="PROSITE" id="PS50817">
    <property type="entry name" value="INTEIN_N_TER"/>
    <property type="match status" value="1"/>
</dbReference>
<dbReference type="Pfam" id="PF08298">
    <property type="entry name" value="AAA_PrkA"/>
    <property type="match status" value="1"/>
</dbReference>
<accession>A0A455T167</accession>
<dbReference type="GO" id="GO:0016539">
    <property type="term" value="P:intein-mediated protein splicing"/>
    <property type="evidence" value="ECO:0007669"/>
    <property type="project" value="InterPro"/>
</dbReference>
<evidence type="ECO:0000313" key="2">
    <source>
        <dbReference type="EMBL" id="BBH92952.1"/>
    </source>
</evidence>
<name>A0A455T167_9CHLR</name>
<evidence type="ECO:0000259" key="1">
    <source>
        <dbReference type="Pfam" id="PF08298"/>
    </source>
</evidence>
<gene>
    <name evidence="2" type="ORF">KTA_11510</name>
</gene>
<organism evidence="2">
    <name type="scientific">Thermogemmatispora argillosa</name>
    <dbReference type="NCBI Taxonomy" id="2045280"/>
    <lineage>
        <taxon>Bacteria</taxon>
        <taxon>Bacillati</taxon>
        <taxon>Chloroflexota</taxon>
        <taxon>Ktedonobacteria</taxon>
        <taxon>Thermogemmatisporales</taxon>
        <taxon>Thermogemmatisporaceae</taxon>
        <taxon>Thermogemmatispora</taxon>
    </lineage>
</organism>
<feature type="domain" description="PrkA AAA" evidence="1">
    <location>
        <begin position="1"/>
        <end position="83"/>
    </location>
</feature>
<dbReference type="InterPro" id="IPR013153">
    <property type="entry name" value="Prk_AAA"/>
</dbReference>